<evidence type="ECO:0000256" key="4">
    <source>
        <dbReference type="ARBA" id="ARBA00023163"/>
    </source>
</evidence>
<evidence type="ECO:0000313" key="9">
    <source>
        <dbReference type="WBParaSite" id="TMUE_0000000147.1"/>
    </source>
</evidence>
<dbReference type="Gene3D" id="3.30.420.10">
    <property type="entry name" value="Ribonuclease H-like superfamily/Ribonuclease H"/>
    <property type="match status" value="1"/>
</dbReference>
<dbReference type="InterPro" id="IPR041426">
    <property type="entry name" value="Mos1_HTH"/>
</dbReference>
<dbReference type="Pfam" id="PF07531">
    <property type="entry name" value="TAFH"/>
    <property type="match status" value="1"/>
</dbReference>
<evidence type="ECO:0000256" key="2">
    <source>
        <dbReference type="ARBA" id="ARBA00005907"/>
    </source>
</evidence>
<proteinExistence type="inferred from homology"/>
<dbReference type="PROSITE" id="PS51119">
    <property type="entry name" value="TAFH"/>
    <property type="match status" value="1"/>
</dbReference>
<keyword evidence="3" id="KW-0805">Transcription regulation</keyword>
<comment type="subcellular location">
    <subcellularLocation>
        <location evidence="1">Nucleus</location>
    </subcellularLocation>
</comment>
<dbReference type="GO" id="GO:0042273">
    <property type="term" value="P:ribosomal large subunit biogenesis"/>
    <property type="evidence" value="ECO:0007669"/>
    <property type="project" value="TreeGrafter"/>
</dbReference>
<feature type="compositionally biased region" description="Basic and acidic residues" evidence="6">
    <location>
        <begin position="15"/>
        <end position="33"/>
    </location>
</feature>
<evidence type="ECO:0000256" key="6">
    <source>
        <dbReference type="SAM" id="MobiDB-lite"/>
    </source>
</evidence>
<protein>
    <submittedName>
        <fullName evidence="9">TAFH domain-containing protein</fullName>
    </submittedName>
</protein>
<dbReference type="WBParaSite" id="TMUE_0000000147.1">
    <property type="protein sequence ID" value="TMUE_0000000147.1"/>
    <property type="gene ID" value="WBGene00296095"/>
</dbReference>
<dbReference type="GO" id="GO:0005654">
    <property type="term" value="C:nucleoplasm"/>
    <property type="evidence" value="ECO:0007669"/>
    <property type="project" value="TreeGrafter"/>
</dbReference>
<dbReference type="GO" id="GO:0042393">
    <property type="term" value="F:histone binding"/>
    <property type="evidence" value="ECO:0007669"/>
    <property type="project" value="TreeGrafter"/>
</dbReference>
<dbReference type="InterPro" id="IPR005343">
    <property type="entry name" value="Noc2"/>
</dbReference>
<dbReference type="Gene3D" id="1.10.10.1450">
    <property type="match status" value="1"/>
</dbReference>
<dbReference type="InterPro" id="IPR003894">
    <property type="entry name" value="TAFH_NHR1"/>
</dbReference>
<feature type="region of interest" description="Disordered" evidence="6">
    <location>
        <begin position="47"/>
        <end position="91"/>
    </location>
</feature>
<feature type="region of interest" description="Disordered" evidence="6">
    <location>
        <begin position="604"/>
        <end position="623"/>
    </location>
</feature>
<evidence type="ECO:0000313" key="8">
    <source>
        <dbReference type="Proteomes" id="UP000046395"/>
    </source>
</evidence>
<sequence>MKEKGSLGEMTKSPPDAEHPETSLHGRLAKADPEFVQFLQSEDPSIFEEFAEVEDEIPDLPSSVSDETQSDESESEDEQAEGSEHSEEASLSVLSEVTLTQVDEDIQKGKANLHKAKMLVDAFATCVSKTGANMDKFNVRYEIKEIQTMNTALRLCFVHFPSLWHRLAGSENIPGKKALKRGMWCRLFPSIKVYLRLIVKLLPELSNDDMLKATLEHLTRLTQYYGLLPRTSKMLLRKLVSIWSTKSLDCRKLAHESIMQVVQPFSDLMTAMIFRTMYLAYVRNSKIIEPSCLENVQFMQNAFADVCLLNPQLTYRHAFLFIRQLAISLRNATISKTENSAKLVQSWQFVQSVLLWCRVLALCPSEAALQPIRYPLVNVAFGCARLHQSQKIIPLILHICGGLLELSEQAHIFIPVHTLLLETLCLVNFNLKPKRPTLKPISFDCTLKLSSAHLLESSFRLTTMDRVVECLQRFFYINRRNVSFPELAFPALETLKSLCKKCRTSNFSLPLKELINVVSKHSAWVAQQRRKGGIMTVLATEAILDFEGTLLEGSDSPLDVYCAKYNRVKARELIARQSSFNLRRNERKLGKKAVRSRKGIVSKRHKRVGRKSDKQRGGRLEMRRLPPSSNLTAIYLLIFVYQILTKRRKRDKSAILVVPSNDQSWQNIHETRNCVHNIFNMNYLAAQASSTNNLRSISMDNTDKGCAQVFLPNLADGNIFGKTTFLAATATQRLNCSTLENECASPSDILDKLKRLFGTLCAFAAQQSPSKLYLMRRLLLRLVYNNSSPEVLHRELQQCINLPIHVSTLQFLKLSLPYLQSEICGKPLQVAESIIFSYALPAQLGMQGNLSVPLTLTRTRDVPQTGVASSIQQLEEKGVLATLAAGLRTCNPVNVPIIQNKPHLHTILTRMKNLLLVRVVERNMRNCCLRTLLLHQYKRGLSAAAATRELADLWPEEAVKERTVQYWFKRFRSGDSGIEERRGGVNRSSLDNEVLKEAVEAQPSTTTRKLAEELGVSRATIGRHLKRIGKVKKLARWIPHELTDTQKMARYDICSGSLLRNENDPFLKRIVTCDEKWCLYDNRKRTAVWLDKQARPETFPKPDARAKKVMLSVWWCSNGVIHYNFTKPGESITADAYCRELEAALKKLSEMWPSLAYRKRPVLLHDNARPHVSLKTRQKLNELGVEVLPHPAYSPDLSPTDYHVFRALDAFLHQKVFTQQRDLENDIAHFFESRTREFYRIGINSLPERWRRCVLSNGEYFIE</sequence>
<evidence type="ECO:0000256" key="5">
    <source>
        <dbReference type="ARBA" id="ARBA00023242"/>
    </source>
</evidence>
<comment type="similarity">
    <text evidence="2">Belongs to the NOC2 family.</text>
</comment>
<keyword evidence="4" id="KW-0804">Transcription</keyword>
<dbReference type="InterPro" id="IPR036388">
    <property type="entry name" value="WH-like_DNA-bd_sf"/>
</dbReference>
<feature type="compositionally biased region" description="Acidic residues" evidence="6">
    <location>
        <begin position="47"/>
        <end position="58"/>
    </location>
</feature>
<feature type="compositionally biased region" description="Basic and acidic residues" evidence="6">
    <location>
        <begin position="610"/>
        <end position="623"/>
    </location>
</feature>
<keyword evidence="8" id="KW-1185">Reference proteome</keyword>
<dbReference type="SUPFAM" id="SSF158553">
    <property type="entry name" value="TAFH domain-like"/>
    <property type="match status" value="1"/>
</dbReference>
<dbReference type="GO" id="GO:0006351">
    <property type="term" value="P:DNA-templated transcription"/>
    <property type="evidence" value="ECO:0007669"/>
    <property type="project" value="InterPro"/>
</dbReference>
<dbReference type="Gene3D" id="1.10.10.10">
    <property type="entry name" value="Winged helix-like DNA-binding domain superfamily/Winged helix DNA-binding domain"/>
    <property type="match status" value="1"/>
</dbReference>
<dbReference type="GO" id="GO:0030690">
    <property type="term" value="C:Noc1p-Noc2p complex"/>
    <property type="evidence" value="ECO:0007669"/>
    <property type="project" value="TreeGrafter"/>
</dbReference>
<organism evidence="8 9">
    <name type="scientific">Trichuris muris</name>
    <name type="common">Mouse whipworm</name>
    <dbReference type="NCBI Taxonomy" id="70415"/>
    <lineage>
        <taxon>Eukaryota</taxon>
        <taxon>Metazoa</taxon>
        <taxon>Ecdysozoa</taxon>
        <taxon>Nematoda</taxon>
        <taxon>Enoplea</taxon>
        <taxon>Dorylaimia</taxon>
        <taxon>Trichinellida</taxon>
        <taxon>Trichuridae</taxon>
        <taxon>Trichuris</taxon>
    </lineage>
</organism>
<dbReference type="Pfam" id="PF01359">
    <property type="entry name" value="Transposase_1"/>
    <property type="match status" value="1"/>
</dbReference>
<dbReference type="InterPro" id="IPR001888">
    <property type="entry name" value="Transposase_1"/>
</dbReference>
<keyword evidence="5" id="KW-0539">Nucleus</keyword>
<evidence type="ECO:0000256" key="1">
    <source>
        <dbReference type="ARBA" id="ARBA00004123"/>
    </source>
</evidence>
<dbReference type="GO" id="GO:0030691">
    <property type="term" value="C:Noc2p-Noc3p complex"/>
    <property type="evidence" value="ECO:0007669"/>
    <property type="project" value="TreeGrafter"/>
</dbReference>
<dbReference type="STRING" id="70415.A0A5S6PZJ5"/>
<dbReference type="InterPro" id="IPR036397">
    <property type="entry name" value="RNaseH_sf"/>
</dbReference>
<dbReference type="Proteomes" id="UP000046395">
    <property type="component" value="Unassembled WGS sequence"/>
</dbReference>
<reference evidence="9" key="1">
    <citation type="submission" date="2019-12" db="UniProtKB">
        <authorList>
            <consortium name="WormBaseParasite"/>
        </authorList>
    </citation>
    <scope>IDENTIFICATION</scope>
</reference>
<feature type="region of interest" description="Disordered" evidence="6">
    <location>
        <begin position="1"/>
        <end position="35"/>
    </location>
</feature>
<evidence type="ECO:0000259" key="7">
    <source>
        <dbReference type="PROSITE" id="PS51119"/>
    </source>
</evidence>
<feature type="domain" description="TAFH" evidence="7">
    <location>
        <begin position="747"/>
        <end position="842"/>
    </location>
</feature>
<accession>A0A5S6PZJ5</accession>
<dbReference type="GO" id="GO:0003714">
    <property type="term" value="F:transcription corepressor activity"/>
    <property type="evidence" value="ECO:0007669"/>
    <property type="project" value="TreeGrafter"/>
</dbReference>
<dbReference type="InterPro" id="IPR037249">
    <property type="entry name" value="TAFH/NHR1_dom_sf"/>
</dbReference>
<dbReference type="Pfam" id="PF03715">
    <property type="entry name" value="Noc2"/>
    <property type="match status" value="1"/>
</dbReference>
<dbReference type="Pfam" id="PF17906">
    <property type="entry name" value="HTH_48"/>
    <property type="match status" value="1"/>
</dbReference>
<dbReference type="GO" id="GO:0003676">
    <property type="term" value="F:nucleic acid binding"/>
    <property type="evidence" value="ECO:0007669"/>
    <property type="project" value="InterPro"/>
</dbReference>
<dbReference type="AlphaFoldDB" id="A0A5S6PZJ5"/>
<feature type="compositionally biased region" description="Acidic residues" evidence="6">
    <location>
        <begin position="68"/>
        <end position="81"/>
    </location>
</feature>
<dbReference type="GO" id="GO:0005730">
    <property type="term" value="C:nucleolus"/>
    <property type="evidence" value="ECO:0007669"/>
    <property type="project" value="TreeGrafter"/>
</dbReference>
<evidence type="ECO:0000256" key="3">
    <source>
        <dbReference type="ARBA" id="ARBA00023015"/>
    </source>
</evidence>
<dbReference type="PANTHER" id="PTHR12687">
    <property type="entry name" value="NUCLEOLAR COMPLEX 2 AND RAD4-RELATED"/>
    <property type="match status" value="1"/>
</dbReference>
<name>A0A5S6PZJ5_TRIMR</name>
<dbReference type="Gene3D" id="1.20.120.1110">
    <property type="entry name" value="TAFH/NHR1 domain"/>
    <property type="match status" value="1"/>
</dbReference>
<dbReference type="PANTHER" id="PTHR12687:SF4">
    <property type="entry name" value="NUCLEOLAR COMPLEX PROTEIN 2 HOMOLOG"/>
    <property type="match status" value="1"/>
</dbReference>
<dbReference type="GO" id="GO:0000122">
    <property type="term" value="P:negative regulation of transcription by RNA polymerase II"/>
    <property type="evidence" value="ECO:0007669"/>
    <property type="project" value="TreeGrafter"/>
</dbReference>